<dbReference type="GO" id="GO:0016757">
    <property type="term" value="F:glycosyltransferase activity"/>
    <property type="evidence" value="ECO:0007669"/>
    <property type="project" value="UniProtKB-KW"/>
</dbReference>
<accession>A0ABW2AQJ2</accession>
<evidence type="ECO:0000256" key="4">
    <source>
        <dbReference type="ARBA" id="ARBA00022679"/>
    </source>
</evidence>
<evidence type="ECO:0000256" key="1">
    <source>
        <dbReference type="ARBA" id="ARBA00004776"/>
    </source>
</evidence>
<dbReference type="PANTHER" id="PTHR43179:SF12">
    <property type="entry name" value="GALACTOFURANOSYLTRANSFERASE GLFT2"/>
    <property type="match status" value="1"/>
</dbReference>
<dbReference type="Pfam" id="PF00535">
    <property type="entry name" value="Glycos_transf_2"/>
    <property type="match status" value="1"/>
</dbReference>
<keyword evidence="3 6" id="KW-0328">Glycosyltransferase</keyword>
<feature type="domain" description="Glycosyltransferase 2-like" evidence="5">
    <location>
        <begin position="10"/>
        <end position="154"/>
    </location>
</feature>
<keyword evidence="4 6" id="KW-0808">Transferase</keyword>
<dbReference type="RefSeq" id="WP_377820763.1">
    <property type="nucleotide sequence ID" value="NZ_JBHSWJ010000002.1"/>
</dbReference>
<dbReference type="EMBL" id="JBHSWJ010000002">
    <property type="protein sequence ID" value="MFC6713184.1"/>
    <property type="molecule type" value="Genomic_DNA"/>
</dbReference>
<evidence type="ECO:0000256" key="2">
    <source>
        <dbReference type="ARBA" id="ARBA00006739"/>
    </source>
</evidence>
<dbReference type="Proteomes" id="UP001596356">
    <property type="component" value="Unassembled WGS sequence"/>
</dbReference>
<keyword evidence="7" id="KW-1185">Reference proteome</keyword>
<name>A0ABW2AQJ2_9MICO</name>
<dbReference type="CDD" id="cd00761">
    <property type="entry name" value="Glyco_tranf_GTA_type"/>
    <property type="match status" value="1"/>
</dbReference>
<evidence type="ECO:0000256" key="3">
    <source>
        <dbReference type="ARBA" id="ARBA00022676"/>
    </source>
</evidence>
<dbReference type="InterPro" id="IPR001173">
    <property type="entry name" value="Glyco_trans_2-like"/>
</dbReference>
<dbReference type="Gene3D" id="3.90.550.10">
    <property type="entry name" value="Spore Coat Polysaccharide Biosynthesis Protein SpsA, Chain A"/>
    <property type="match status" value="1"/>
</dbReference>
<evidence type="ECO:0000259" key="5">
    <source>
        <dbReference type="Pfam" id="PF00535"/>
    </source>
</evidence>
<protein>
    <submittedName>
        <fullName evidence="6">Glycosyltransferase family 2 protein</fullName>
        <ecNumber evidence="6">2.4.-.-</ecNumber>
    </submittedName>
</protein>
<dbReference type="PANTHER" id="PTHR43179">
    <property type="entry name" value="RHAMNOSYLTRANSFERASE WBBL"/>
    <property type="match status" value="1"/>
</dbReference>
<comment type="similarity">
    <text evidence="2">Belongs to the glycosyltransferase 2 family.</text>
</comment>
<reference evidence="7" key="1">
    <citation type="journal article" date="2019" name="Int. J. Syst. Evol. Microbiol.">
        <title>The Global Catalogue of Microorganisms (GCM) 10K type strain sequencing project: providing services to taxonomists for standard genome sequencing and annotation.</title>
        <authorList>
            <consortium name="The Broad Institute Genomics Platform"/>
            <consortium name="The Broad Institute Genome Sequencing Center for Infectious Disease"/>
            <person name="Wu L."/>
            <person name="Ma J."/>
        </authorList>
    </citation>
    <scope>NUCLEOTIDE SEQUENCE [LARGE SCALE GENOMIC DNA]</scope>
    <source>
        <strain evidence="7">NBRC 106593</strain>
    </source>
</reference>
<dbReference type="SUPFAM" id="SSF53448">
    <property type="entry name" value="Nucleotide-diphospho-sugar transferases"/>
    <property type="match status" value="1"/>
</dbReference>
<evidence type="ECO:0000313" key="7">
    <source>
        <dbReference type="Proteomes" id="UP001596356"/>
    </source>
</evidence>
<dbReference type="EC" id="2.4.-.-" evidence="6"/>
<dbReference type="InterPro" id="IPR029044">
    <property type="entry name" value="Nucleotide-diphossugar_trans"/>
</dbReference>
<gene>
    <name evidence="6" type="ORF">ACFQBT_04690</name>
</gene>
<evidence type="ECO:0000313" key="6">
    <source>
        <dbReference type="EMBL" id="MFC6713184.1"/>
    </source>
</evidence>
<proteinExistence type="inferred from homology"/>
<comment type="pathway">
    <text evidence="1">Cell wall biogenesis; cell wall polysaccharide biosynthesis.</text>
</comment>
<sequence>MSAESPLILSISVLTFRRPEQLTELLPLLFEQAERLEAAYPGRFEIGVLVVDNDPDASAGPVADAYADRSDFRYVVEPRPGISAARNRALSESAQSDLLIFIDDDERPSTDWLPLMVRTWLESGSAAVAGAVQSTFDPPLDPWIEAGGFFTRRRLPTGTIVEVAATNNLLLDLRRVRDLGLTFDEKFGLTGVRTPCSPAH</sequence>
<comment type="caution">
    <text evidence="6">The sequence shown here is derived from an EMBL/GenBank/DDBJ whole genome shotgun (WGS) entry which is preliminary data.</text>
</comment>
<organism evidence="6 7">
    <name type="scientific">Branchiibius cervicis</name>
    <dbReference type="NCBI Taxonomy" id="908252"/>
    <lineage>
        <taxon>Bacteria</taxon>
        <taxon>Bacillati</taxon>
        <taxon>Actinomycetota</taxon>
        <taxon>Actinomycetes</taxon>
        <taxon>Micrococcales</taxon>
        <taxon>Dermacoccaceae</taxon>
        <taxon>Branchiibius</taxon>
    </lineage>
</organism>